<dbReference type="Proteomes" id="UP000275076">
    <property type="component" value="Unassembled WGS sequence"/>
</dbReference>
<dbReference type="EMBL" id="RBVX01000069">
    <property type="protein sequence ID" value="RSL29398.1"/>
    <property type="molecule type" value="Genomic_DNA"/>
</dbReference>
<accession>A0A428MTE9</accession>
<comment type="caution">
    <text evidence="2">The sequence shown here is derived from an EMBL/GenBank/DDBJ whole genome shotgun (WGS) entry which is preliminary data.</text>
</comment>
<reference evidence="2 3" key="1">
    <citation type="submission" date="2018-10" db="EMBL/GenBank/DDBJ databases">
        <title>Draft genome sequence of Bacillus salarius IM0101, isolated from a hypersaline soil in Inner Mongolia, China.</title>
        <authorList>
            <person name="Yamprayoonswat W."/>
            <person name="Boonvisut S."/>
            <person name="Jumpathong W."/>
            <person name="Sittihan S."/>
            <person name="Ruangsuj P."/>
            <person name="Wanthongcharoen S."/>
            <person name="Thongpramul N."/>
            <person name="Pimmason S."/>
            <person name="Yu B."/>
            <person name="Yasawong M."/>
        </authorList>
    </citation>
    <scope>NUCLEOTIDE SEQUENCE [LARGE SCALE GENOMIC DNA]</scope>
    <source>
        <strain evidence="2 3">IM0101</strain>
    </source>
</reference>
<feature type="transmembrane region" description="Helical" evidence="1">
    <location>
        <begin position="125"/>
        <end position="147"/>
    </location>
</feature>
<dbReference type="RefSeq" id="WP_125562587.1">
    <property type="nucleotide sequence ID" value="NZ_RBVX01000069.1"/>
</dbReference>
<organism evidence="2 3">
    <name type="scientific">Salibacterium salarium</name>
    <dbReference type="NCBI Taxonomy" id="284579"/>
    <lineage>
        <taxon>Bacteria</taxon>
        <taxon>Bacillati</taxon>
        <taxon>Bacillota</taxon>
        <taxon>Bacilli</taxon>
        <taxon>Bacillales</taxon>
        <taxon>Bacillaceae</taxon>
    </lineage>
</organism>
<dbReference type="InterPro" id="IPR048147">
    <property type="entry name" value="CBO0543-like"/>
</dbReference>
<sequence length="163" mass="19221">MERLLLWALAIVGMGATPFILKKPYLKTWLIVFLAKGILAFIFDVFVNRMGWVKYPVRPFPKFFDINILFDLLAFPLLSVIWVKQTYHANVITILGKSLYHSIPFSLLQWYFAKNTKLFQWKNWNLFYTFASVSFTLLTIRGFIALLKKWDPEPPPETELPRE</sequence>
<keyword evidence="1" id="KW-0472">Membrane</keyword>
<name>A0A428MTE9_9BACI</name>
<dbReference type="NCBIfam" id="NF041644">
    <property type="entry name" value="CBO0543_fam"/>
    <property type="match status" value="1"/>
</dbReference>
<keyword evidence="1" id="KW-1133">Transmembrane helix</keyword>
<dbReference type="OrthoDB" id="1683460at2"/>
<gene>
    <name evidence="2" type="ORF">D7Z54_31370</name>
</gene>
<dbReference type="AlphaFoldDB" id="A0A428MTE9"/>
<protein>
    <submittedName>
        <fullName evidence="2">Uncharacterized protein</fullName>
    </submittedName>
</protein>
<feature type="transmembrane region" description="Helical" evidence="1">
    <location>
        <begin position="68"/>
        <end position="85"/>
    </location>
</feature>
<keyword evidence="1" id="KW-0812">Transmembrane</keyword>
<evidence type="ECO:0000313" key="2">
    <source>
        <dbReference type="EMBL" id="RSL29398.1"/>
    </source>
</evidence>
<keyword evidence="3" id="KW-1185">Reference proteome</keyword>
<evidence type="ECO:0000313" key="3">
    <source>
        <dbReference type="Proteomes" id="UP000275076"/>
    </source>
</evidence>
<evidence type="ECO:0000256" key="1">
    <source>
        <dbReference type="SAM" id="Phobius"/>
    </source>
</evidence>
<proteinExistence type="predicted"/>
<feature type="transmembrane region" description="Helical" evidence="1">
    <location>
        <begin position="28"/>
        <end position="47"/>
    </location>
</feature>